<comment type="caution">
    <text evidence="2">The sequence shown here is derived from an EMBL/GenBank/DDBJ whole genome shotgun (WGS) entry which is preliminary data.</text>
</comment>
<name>A0A2T5LX98_9EURO</name>
<evidence type="ECO:0000313" key="2">
    <source>
        <dbReference type="EMBL" id="PTU20915.1"/>
    </source>
</evidence>
<dbReference type="GeneID" id="63814075"/>
<keyword evidence="1" id="KW-1133">Transmembrane helix</keyword>
<reference evidence="2 3" key="1">
    <citation type="journal article" date="2018" name="Proc. Natl. Acad. Sci. U.S.A.">
        <title>Linking secondary metabolites to gene clusters through genome sequencing of six diverse Aspergillus species.</title>
        <authorList>
            <person name="Kaerboelling I."/>
            <person name="Vesth T.C."/>
            <person name="Frisvad J.C."/>
            <person name="Nybo J.L."/>
            <person name="Theobald S."/>
            <person name="Kuo A."/>
            <person name="Bowyer P."/>
            <person name="Matsuda Y."/>
            <person name="Mondo S."/>
            <person name="Lyhne E.K."/>
            <person name="Kogle M.E."/>
            <person name="Clum A."/>
            <person name="Lipzen A."/>
            <person name="Salamov A."/>
            <person name="Ngan C.Y."/>
            <person name="Daum C."/>
            <person name="Chiniquy J."/>
            <person name="Barry K."/>
            <person name="LaButti K."/>
            <person name="Haridas S."/>
            <person name="Simmons B.A."/>
            <person name="Magnuson J.K."/>
            <person name="Mortensen U.H."/>
            <person name="Larsen T.O."/>
            <person name="Grigoriev I.V."/>
            <person name="Baker S.E."/>
            <person name="Andersen M.R."/>
        </authorList>
    </citation>
    <scope>NUCLEOTIDE SEQUENCE [LARGE SCALE GENOMIC DNA]</scope>
    <source>
        <strain evidence="2 3">IBT 24754</strain>
    </source>
</reference>
<dbReference type="Proteomes" id="UP000244073">
    <property type="component" value="Unassembled WGS sequence"/>
</dbReference>
<dbReference type="EMBL" id="MSFN02000004">
    <property type="protein sequence ID" value="PTU20915.1"/>
    <property type="molecule type" value="Genomic_DNA"/>
</dbReference>
<protein>
    <submittedName>
        <fullName evidence="2">Uncharacterized protein</fullName>
    </submittedName>
</protein>
<accession>A0A2T5LX98</accession>
<keyword evidence="1" id="KW-0472">Membrane</keyword>
<gene>
    <name evidence="2" type="ORF">P175DRAFT_0501546</name>
</gene>
<dbReference type="AlphaFoldDB" id="A0A2T5LX98"/>
<dbReference type="VEuPathDB" id="FungiDB:P175DRAFT_0501546"/>
<evidence type="ECO:0000313" key="3">
    <source>
        <dbReference type="Proteomes" id="UP000244073"/>
    </source>
</evidence>
<sequence>MNHSNQTPSPPFFKSRIADPLFALTIGASAALLRIRRDQQERFPERAGEITVGSVLVQAGGRLKRWWDGDFQTL</sequence>
<evidence type="ECO:0000256" key="1">
    <source>
        <dbReference type="SAM" id="Phobius"/>
    </source>
</evidence>
<organism evidence="2 3">
    <name type="scientific">Aspergillus ochraceoroseus IBT 24754</name>
    <dbReference type="NCBI Taxonomy" id="1392256"/>
    <lineage>
        <taxon>Eukaryota</taxon>
        <taxon>Fungi</taxon>
        <taxon>Dikarya</taxon>
        <taxon>Ascomycota</taxon>
        <taxon>Pezizomycotina</taxon>
        <taxon>Eurotiomycetes</taxon>
        <taxon>Eurotiomycetidae</taxon>
        <taxon>Eurotiales</taxon>
        <taxon>Aspergillaceae</taxon>
        <taxon>Aspergillus</taxon>
        <taxon>Aspergillus subgen. Nidulantes</taxon>
    </lineage>
</organism>
<feature type="transmembrane region" description="Helical" evidence="1">
    <location>
        <begin position="17"/>
        <end position="35"/>
    </location>
</feature>
<proteinExistence type="predicted"/>
<keyword evidence="1" id="KW-0812">Transmembrane</keyword>
<dbReference type="RefSeq" id="XP_040752307.1">
    <property type="nucleotide sequence ID" value="XM_040897193.1"/>
</dbReference>
<dbReference type="OrthoDB" id="2155101at2759"/>